<sequence length="239" mass="27013">MKKRVFMASAFVAGALSCAAQLNVQLHYDLGHTMYGGDLDNRQRLTATVENFTADKWGSTYFFIDADWSDNAVRGAYGEISRELQFWKAPIAAHVEYNGGLNSFGSFNDAYLVGPAYNWNSKDFSKGVSVQVMYKYLAKHAQNKHSWQVTGVWRNTFAKGLCTFSGFLDVWHDNAVDGNLIVLSEPQFWFNLAPLKRVSDDFKLSVGTEVEISNNFVYPVKGMNNRFYAIPTLACKWTF</sequence>
<dbReference type="EMBL" id="JAHLFU010000178">
    <property type="protein sequence ID" value="MBU3853834.1"/>
    <property type="molecule type" value="Genomic_DNA"/>
</dbReference>
<dbReference type="AlphaFoldDB" id="A0A9E2P1C6"/>
<reference evidence="2" key="2">
    <citation type="submission" date="2021-04" db="EMBL/GenBank/DDBJ databases">
        <authorList>
            <person name="Gilroy R."/>
        </authorList>
    </citation>
    <scope>NUCLEOTIDE SEQUENCE</scope>
    <source>
        <strain evidence="2">G3-2149</strain>
    </source>
</reference>
<reference evidence="2" key="1">
    <citation type="journal article" date="2021" name="PeerJ">
        <title>Extensive microbial diversity within the chicken gut microbiome revealed by metagenomics and culture.</title>
        <authorList>
            <person name="Gilroy R."/>
            <person name="Ravi A."/>
            <person name="Getino M."/>
            <person name="Pursley I."/>
            <person name="Horton D.L."/>
            <person name="Alikhan N.F."/>
            <person name="Baker D."/>
            <person name="Gharbi K."/>
            <person name="Hall N."/>
            <person name="Watson M."/>
            <person name="Adriaenssens E.M."/>
            <person name="Foster-Nyarko E."/>
            <person name="Jarju S."/>
            <person name="Secka A."/>
            <person name="Antonio M."/>
            <person name="Oren A."/>
            <person name="Chaudhuri R.R."/>
            <person name="La Ragione R."/>
            <person name="Hildebrand F."/>
            <person name="Pallen M.J."/>
        </authorList>
    </citation>
    <scope>NUCLEOTIDE SEQUENCE</scope>
    <source>
        <strain evidence="2">G3-2149</strain>
    </source>
</reference>
<evidence type="ECO:0000256" key="1">
    <source>
        <dbReference type="SAM" id="SignalP"/>
    </source>
</evidence>
<dbReference type="Gene3D" id="2.40.230.20">
    <property type="entry name" value="Nucleoside-specific channel-forming protein, Tsx-like"/>
    <property type="match status" value="1"/>
</dbReference>
<proteinExistence type="predicted"/>
<accession>A0A9E2P1C6</accession>
<comment type="caution">
    <text evidence="2">The sequence shown here is derived from an EMBL/GenBank/DDBJ whole genome shotgun (WGS) entry which is preliminary data.</text>
</comment>
<protein>
    <submittedName>
        <fullName evidence="2">DUF5020 family protein</fullName>
    </submittedName>
</protein>
<name>A0A9E2P1C6_9BACT</name>
<dbReference type="GO" id="GO:0009279">
    <property type="term" value="C:cell outer membrane"/>
    <property type="evidence" value="ECO:0007669"/>
    <property type="project" value="InterPro"/>
</dbReference>
<evidence type="ECO:0000313" key="3">
    <source>
        <dbReference type="Proteomes" id="UP000823865"/>
    </source>
</evidence>
<gene>
    <name evidence="2" type="ORF">H9789_08475</name>
</gene>
<keyword evidence="1" id="KW-0732">Signal</keyword>
<dbReference type="Pfam" id="PF16412">
    <property type="entry name" value="DUF5020"/>
    <property type="match status" value="1"/>
</dbReference>
<feature type="signal peptide" evidence="1">
    <location>
        <begin position="1"/>
        <end position="19"/>
    </location>
</feature>
<dbReference type="Proteomes" id="UP000823865">
    <property type="component" value="Unassembled WGS sequence"/>
</dbReference>
<organism evidence="2 3">
    <name type="scientific">Candidatus Paraprevotella stercoravium</name>
    <dbReference type="NCBI Taxonomy" id="2838725"/>
    <lineage>
        <taxon>Bacteria</taxon>
        <taxon>Pseudomonadati</taxon>
        <taxon>Bacteroidota</taxon>
        <taxon>Bacteroidia</taxon>
        <taxon>Bacteroidales</taxon>
        <taxon>Prevotellaceae</taxon>
        <taxon>Paraprevotella</taxon>
    </lineage>
</organism>
<dbReference type="PROSITE" id="PS51257">
    <property type="entry name" value="PROKAR_LIPOPROTEIN"/>
    <property type="match status" value="1"/>
</dbReference>
<evidence type="ECO:0000313" key="2">
    <source>
        <dbReference type="EMBL" id="MBU3853834.1"/>
    </source>
</evidence>
<dbReference type="SUPFAM" id="SSF111364">
    <property type="entry name" value="Tsx-like channel"/>
    <property type="match status" value="1"/>
</dbReference>
<dbReference type="InterPro" id="IPR036777">
    <property type="entry name" value="Channel_Tsx-like_sf"/>
</dbReference>
<feature type="chain" id="PRO_5039024505" evidence="1">
    <location>
        <begin position="20"/>
        <end position="239"/>
    </location>
</feature>